<name>A0A6P8HN84_ACTTE</name>
<comment type="subunit">
    <text evidence="6">Component of the Mediator complex.</text>
</comment>
<dbReference type="Gene3D" id="6.10.140.200">
    <property type="match status" value="1"/>
</dbReference>
<keyword evidence="7" id="KW-1185">Reference proteome</keyword>
<dbReference type="SUPFAM" id="SSF140718">
    <property type="entry name" value="Mediator hinge subcomplex-like"/>
    <property type="match status" value="1"/>
</dbReference>
<gene>
    <name evidence="8" type="primary">LOC116291147</name>
</gene>
<evidence type="ECO:0000313" key="7">
    <source>
        <dbReference type="Proteomes" id="UP000515163"/>
    </source>
</evidence>
<evidence type="ECO:0000256" key="6">
    <source>
        <dbReference type="RuleBase" id="RU364060"/>
    </source>
</evidence>
<dbReference type="AlphaFoldDB" id="A0A6P8HN84"/>
<accession>A0A6P8HN84</accession>
<dbReference type="GO" id="GO:0016592">
    <property type="term" value="C:mediator complex"/>
    <property type="evidence" value="ECO:0007669"/>
    <property type="project" value="InterPro"/>
</dbReference>
<dbReference type="GeneID" id="116291147"/>
<keyword evidence="4 6" id="KW-0804">Transcription</keyword>
<evidence type="ECO:0000256" key="2">
    <source>
        <dbReference type="ARBA" id="ARBA00009994"/>
    </source>
</evidence>
<evidence type="ECO:0000256" key="5">
    <source>
        <dbReference type="ARBA" id="ARBA00023242"/>
    </source>
</evidence>
<evidence type="ECO:0000313" key="8">
    <source>
        <dbReference type="RefSeq" id="XP_031554130.1"/>
    </source>
</evidence>
<evidence type="ECO:0000256" key="4">
    <source>
        <dbReference type="ARBA" id="ARBA00023163"/>
    </source>
</evidence>
<keyword evidence="3 6" id="KW-0805">Transcription regulation</keyword>
<dbReference type="OrthoDB" id="10253553at2759"/>
<dbReference type="FunCoup" id="A0A6P8HN84">
    <property type="interactions" value="1856"/>
</dbReference>
<evidence type="ECO:0000256" key="3">
    <source>
        <dbReference type="ARBA" id="ARBA00023015"/>
    </source>
</evidence>
<keyword evidence="5 6" id="KW-0539">Nucleus</keyword>
<dbReference type="GO" id="GO:0006357">
    <property type="term" value="P:regulation of transcription by RNA polymerase II"/>
    <property type="evidence" value="ECO:0007669"/>
    <property type="project" value="InterPro"/>
</dbReference>
<protein>
    <recommendedName>
        <fullName evidence="6">Mediator of RNA polymerase II transcription subunit 7</fullName>
    </recommendedName>
</protein>
<proteinExistence type="inferred from homology"/>
<comment type="function">
    <text evidence="6">Component of the Mediator complex, a coactivator involved in the regulated transcription of nearly all RNA polymerase II-dependent genes. Mediator functions as a bridge to convey information from gene-specific regulatory proteins to the basal RNA polymerase II transcription machinery.</text>
</comment>
<dbReference type="Proteomes" id="UP000515163">
    <property type="component" value="Unplaced"/>
</dbReference>
<dbReference type="Pfam" id="PF05983">
    <property type="entry name" value="Med7"/>
    <property type="match status" value="1"/>
</dbReference>
<dbReference type="GO" id="GO:0003712">
    <property type="term" value="F:transcription coregulator activity"/>
    <property type="evidence" value="ECO:0007669"/>
    <property type="project" value="InterPro"/>
</dbReference>
<reference evidence="8" key="1">
    <citation type="submission" date="2025-08" db="UniProtKB">
        <authorList>
            <consortium name="RefSeq"/>
        </authorList>
    </citation>
    <scope>IDENTIFICATION</scope>
    <source>
        <tissue evidence="8">Tentacle</tissue>
    </source>
</reference>
<dbReference type="InterPro" id="IPR009244">
    <property type="entry name" value="Mediatior_Med7"/>
</dbReference>
<dbReference type="RefSeq" id="XP_031554130.1">
    <property type="nucleotide sequence ID" value="XM_031698270.1"/>
</dbReference>
<evidence type="ECO:0000256" key="1">
    <source>
        <dbReference type="ARBA" id="ARBA00004123"/>
    </source>
</evidence>
<organism evidence="7 8">
    <name type="scientific">Actinia tenebrosa</name>
    <name type="common">Australian red waratah sea anemone</name>
    <dbReference type="NCBI Taxonomy" id="6105"/>
    <lineage>
        <taxon>Eukaryota</taxon>
        <taxon>Metazoa</taxon>
        <taxon>Cnidaria</taxon>
        <taxon>Anthozoa</taxon>
        <taxon>Hexacorallia</taxon>
        <taxon>Actiniaria</taxon>
        <taxon>Actiniidae</taxon>
        <taxon>Actinia</taxon>
    </lineage>
</organism>
<dbReference type="InterPro" id="IPR044888">
    <property type="entry name" value="Mediatior_Med7_sf"/>
</dbReference>
<comment type="subcellular location">
    <subcellularLocation>
        <location evidence="1 6">Nucleus</location>
    </subcellularLocation>
</comment>
<comment type="similarity">
    <text evidence="2 6">Belongs to the Mediator complex subunit 7 family.</text>
</comment>
<dbReference type="InParanoid" id="A0A6P8HN84"/>
<dbReference type="InterPro" id="IPR037212">
    <property type="entry name" value="Med7/Med21-like"/>
</dbReference>
<dbReference type="PANTHER" id="PTHR21428">
    <property type="entry name" value="MEDIATOR OF RNA POLYMERASE II TRANSCRIPTION SUBUNIT 7"/>
    <property type="match status" value="1"/>
</dbReference>
<dbReference type="KEGG" id="aten:116291147"/>
<keyword evidence="6" id="KW-0010">Activator</keyword>
<dbReference type="PANTHER" id="PTHR21428:SF11">
    <property type="entry name" value="MEDIATOR OF RNA POLYMERASE II TRANSCRIPTION SUBUNIT 7"/>
    <property type="match status" value="1"/>
</dbReference>
<dbReference type="GO" id="GO:0070847">
    <property type="term" value="C:core mediator complex"/>
    <property type="evidence" value="ECO:0007669"/>
    <property type="project" value="TreeGrafter"/>
</dbReference>
<sequence>MAAEGVSPFPLPPTQYYTLYTDSNVEQDRAPKPPPPIEGTYAMFGASFESDDTIIRPLESQGIARLYPQHRRLDRITELKKLNHSIVINFLELLDILIKTPSSAKRDAKLEDMRLLFINMHHLINELRPHQARETLRVMMERQKRQRLETADKLQKHINRVVTLLQNSSSHLNLIIAQDSMATQQTMMDIDEASNTQKSEKAITKRKEDLVGDMLEKIT</sequence>